<evidence type="ECO:0000313" key="3">
    <source>
        <dbReference type="Proteomes" id="UP000265520"/>
    </source>
</evidence>
<feature type="non-terminal residue" evidence="2">
    <location>
        <position position="27"/>
    </location>
</feature>
<sequence length="27" mass="2953">MSKEVSSEEGHQPHHHGGKDYVDPPPA</sequence>
<protein>
    <submittedName>
        <fullName evidence="2">Uncharacterized protein</fullName>
    </submittedName>
</protein>
<reference evidence="2 3" key="1">
    <citation type="journal article" date="2018" name="Front. Plant Sci.">
        <title>Red Clover (Trifolium pratense) and Zigzag Clover (T. medium) - A Picture of Genomic Similarities and Differences.</title>
        <authorList>
            <person name="Dluhosova J."/>
            <person name="Istvanek J."/>
            <person name="Nedelnik J."/>
            <person name="Repkova J."/>
        </authorList>
    </citation>
    <scope>NUCLEOTIDE SEQUENCE [LARGE SCALE GENOMIC DNA]</scope>
    <source>
        <strain evidence="3">cv. 10/8</strain>
        <tissue evidence="2">Leaf</tissue>
    </source>
</reference>
<feature type="region of interest" description="Disordered" evidence="1">
    <location>
        <begin position="1"/>
        <end position="27"/>
    </location>
</feature>
<name>A0A392R4H3_9FABA</name>
<organism evidence="2 3">
    <name type="scientific">Trifolium medium</name>
    <dbReference type="NCBI Taxonomy" id="97028"/>
    <lineage>
        <taxon>Eukaryota</taxon>
        <taxon>Viridiplantae</taxon>
        <taxon>Streptophyta</taxon>
        <taxon>Embryophyta</taxon>
        <taxon>Tracheophyta</taxon>
        <taxon>Spermatophyta</taxon>
        <taxon>Magnoliopsida</taxon>
        <taxon>eudicotyledons</taxon>
        <taxon>Gunneridae</taxon>
        <taxon>Pentapetalae</taxon>
        <taxon>rosids</taxon>
        <taxon>fabids</taxon>
        <taxon>Fabales</taxon>
        <taxon>Fabaceae</taxon>
        <taxon>Papilionoideae</taxon>
        <taxon>50 kb inversion clade</taxon>
        <taxon>NPAAA clade</taxon>
        <taxon>Hologalegina</taxon>
        <taxon>IRL clade</taxon>
        <taxon>Trifolieae</taxon>
        <taxon>Trifolium</taxon>
    </lineage>
</organism>
<evidence type="ECO:0000313" key="2">
    <source>
        <dbReference type="EMBL" id="MCI31002.1"/>
    </source>
</evidence>
<dbReference type="AlphaFoldDB" id="A0A392R4H3"/>
<accession>A0A392R4H3</accession>
<keyword evidence="3" id="KW-1185">Reference proteome</keyword>
<comment type="caution">
    <text evidence="2">The sequence shown here is derived from an EMBL/GenBank/DDBJ whole genome shotgun (WGS) entry which is preliminary data.</text>
</comment>
<dbReference type="Proteomes" id="UP000265520">
    <property type="component" value="Unassembled WGS sequence"/>
</dbReference>
<proteinExistence type="predicted"/>
<evidence type="ECO:0000256" key="1">
    <source>
        <dbReference type="SAM" id="MobiDB-lite"/>
    </source>
</evidence>
<dbReference type="EMBL" id="LXQA010183898">
    <property type="protein sequence ID" value="MCI31002.1"/>
    <property type="molecule type" value="Genomic_DNA"/>
</dbReference>